<evidence type="ECO:0000313" key="2">
    <source>
        <dbReference type="Proteomes" id="UP001501444"/>
    </source>
</evidence>
<comment type="caution">
    <text evidence="1">The sequence shown here is derived from an EMBL/GenBank/DDBJ whole genome shotgun (WGS) entry which is preliminary data.</text>
</comment>
<dbReference type="Proteomes" id="UP001501444">
    <property type="component" value="Unassembled WGS sequence"/>
</dbReference>
<sequence>MLRVDDFGINLFYPVSVEIELKAPEDVMIVGHGEGRLPWTYRLTVSVIPKIVRRECTASVD</sequence>
<accession>A0ABN3GHI7</accession>
<name>A0ABN3GHI7_9ACTN</name>
<protein>
    <submittedName>
        <fullName evidence="1">Uncharacterized protein</fullName>
    </submittedName>
</protein>
<proteinExistence type="predicted"/>
<dbReference type="EMBL" id="BAAARV010000031">
    <property type="protein sequence ID" value="GAA2351773.1"/>
    <property type="molecule type" value="Genomic_DNA"/>
</dbReference>
<organism evidence="1 2">
    <name type="scientific">Dactylosporangium salmoneum</name>
    <dbReference type="NCBI Taxonomy" id="53361"/>
    <lineage>
        <taxon>Bacteria</taxon>
        <taxon>Bacillati</taxon>
        <taxon>Actinomycetota</taxon>
        <taxon>Actinomycetes</taxon>
        <taxon>Micromonosporales</taxon>
        <taxon>Micromonosporaceae</taxon>
        <taxon>Dactylosporangium</taxon>
    </lineage>
</organism>
<keyword evidence="2" id="KW-1185">Reference proteome</keyword>
<evidence type="ECO:0000313" key="1">
    <source>
        <dbReference type="EMBL" id="GAA2351773.1"/>
    </source>
</evidence>
<gene>
    <name evidence="1" type="ORF">GCM10010170_042080</name>
</gene>
<reference evidence="1 2" key="1">
    <citation type="journal article" date="2019" name="Int. J. Syst. Evol. Microbiol.">
        <title>The Global Catalogue of Microorganisms (GCM) 10K type strain sequencing project: providing services to taxonomists for standard genome sequencing and annotation.</title>
        <authorList>
            <consortium name="The Broad Institute Genomics Platform"/>
            <consortium name="The Broad Institute Genome Sequencing Center for Infectious Disease"/>
            <person name="Wu L."/>
            <person name="Ma J."/>
        </authorList>
    </citation>
    <scope>NUCLEOTIDE SEQUENCE [LARGE SCALE GENOMIC DNA]</scope>
    <source>
        <strain evidence="1 2">JCM 3272</strain>
    </source>
</reference>